<proteinExistence type="inferred from homology"/>
<reference evidence="11 12" key="1">
    <citation type="journal article" date="2012" name="PLoS Pathog.">
        <title>Diverse lifestyles and strategies of plant pathogenesis encoded in the genomes of eighteen Dothideomycetes fungi.</title>
        <authorList>
            <person name="Ohm R.A."/>
            <person name="Feau N."/>
            <person name="Henrissat B."/>
            <person name="Schoch C.L."/>
            <person name="Horwitz B.A."/>
            <person name="Barry K.W."/>
            <person name="Condon B.J."/>
            <person name="Copeland A.C."/>
            <person name="Dhillon B."/>
            <person name="Glaser F."/>
            <person name="Hesse C.N."/>
            <person name="Kosti I."/>
            <person name="LaButti K."/>
            <person name="Lindquist E.A."/>
            <person name="Lucas S."/>
            <person name="Salamov A.A."/>
            <person name="Bradshaw R.E."/>
            <person name="Ciuffetti L."/>
            <person name="Hamelin R.C."/>
            <person name="Kema G.H.J."/>
            <person name="Lawrence C."/>
            <person name="Scott J.A."/>
            <person name="Spatafora J.W."/>
            <person name="Turgeon B.G."/>
            <person name="de Wit P.J.G.M."/>
            <person name="Zhong S."/>
            <person name="Goodwin S.B."/>
            <person name="Grigoriev I.V."/>
        </authorList>
    </citation>
    <scope>NUCLEOTIDE SEQUENCE [LARGE SCALE GENOMIC DNA]</scope>
    <source>
        <strain evidence="11 12">UAMH 10762</strain>
    </source>
</reference>
<evidence type="ECO:0000256" key="4">
    <source>
        <dbReference type="ARBA" id="ARBA00023015"/>
    </source>
</evidence>
<keyword evidence="7 9" id="KW-0539">Nucleus</keyword>
<name>M2N6W0_BAUPA</name>
<dbReference type="Proteomes" id="UP000011761">
    <property type="component" value="Unassembled WGS sequence"/>
</dbReference>
<dbReference type="GO" id="GO:0006357">
    <property type="term" value="P:regulation of transcription by RNA polymerase II"/>
    <property type="evidence" value="ECO:0007669"/>
    <property type="project" value="InterPro"/>
</dbReference>
<dbReference type="GO" id="GO:0070847">
    <property type="term" value="C:core mediator complex"/>
    <property type="evidence" value="ECO:0007669"/>
    <property type="project" value="TreeGrafter"/>
</dbReference>
<evidence type="ECO:0000256" key="1">
    <source>
        <dbReference type="ARBA" id="ARBA00004123"/>
    </source>
</evidence>
<feature type="region of interest" description="Disordered" evidence="10">
    <location>
        <begin position="181"/>
        <end position="230"/>
    </location>
</feature>
<dbReference type="OMA" id="WAPIEAN"/>
<feature type="compositionally biased region" description="Acidic residues" evidence="10">
    <location>
        <begin position="187"/>
        <end position="206"/>
    </location>
</feature>
<comment type="subcellular location">
    <subcellularLocation>
        <location evidence="1 9">Nucleus</location>
    </subcellularLocation>
</comment>
<evidence type="ECO:0000256" key="5">
    <source>
        <dbReference type="ARBA" id="ARBA00023159"/>
    </source>
</evidence>
<comment type="subunit">
    <text evidence="9">Component of the Mediator complex.</text>
</comment>
<dbReference type="InterPro" id="IPR019364">
    <property type="entry name" value="Mediatior_Med8_fun/met"/>
</dbReference>
<dbReference type="EMBL" id="KB445558">
    <property type="protein sequence ID" value="EMC94500.1"/>
    <property type="molecule type" value="Genomic_DNA"/>
</dbReference>
<protein>
    <recommendedName>
        <fullName evidence="3 9">Mediator of RNA polymerase II transcription subunit 8</fullName>
    </recommendedName>
    <alternativeName>
        <fullName evidence="8 9">Mediator complex subunit 8</fullName>
    </alternativeName>
</protein>
<evidence type="ECO:0000256" key="10">
    <source>
        <dbReference type="SAM" id="MobiDB-lite"/>
    </source>
</evidence>
<evidence type="ECO:0000256" key="7">
    <source>
        <dbReference type="ARBA" id="ARBA00023242"/>
    </source>
</evidence>
<keyword evidence="6 9" id="KW-0804">Transcription</keyword>
<sequence length="247" mass="27597">MALSNDQLRAFDDLRQRLSQLSIFIETRKANLRNSDPLPSWPDLQGDHDHIVRNLSEVQETLSKHRELFTSAHAYPLPTFPGRTKEGTLSAVLRKKLETRGEDWIAEHLKFGTETSGQANGSVDGTTTAHPLNTSEAKQLWGEASQSHRDMLGDFLQGGVFDDDYTIAEREAGIESVVTGLRRKLNDEDESDEEDDDEGGDEDEKMEDVLPAKPASTVEPSKGNTVQPLRLETLLRFMTTGQLPPDR</sequence>
<dbReference type="HOGENOM" id="CLU_074399_1_0_1"/>
<dbReference type="AlphaFoldDB" id="M2N6W0"/>
<keyword evidence="4 9" id="KW-0805">Transcription regulation</keyword>
<evidence type="ECO:0000256" key="2">
    <source>
        <dbReference type="ARBA" id="ARBA00005716"/>
    </source>
</evidence>
<evidence type="ECO:0000313" key="11">
    <source>
        <dbReference type="EMBL" id="EMC94500.1"/>
    </source>
</evidence>
<dbReference type="PANTHER" id="PTHR13074:SF9">
    <property type="entry name" value="MEDIATOR OF RNA POLYMERASE II TRANSCRIPTION SUBUNIT 8"/>
    <property type="match status" value="1"/>
</dbReference>
<dbReference type="GO" id="GO:0003712">
    <property type="term" value="F:transcription coregulator activity"/>
    <property type="evidence" value="ECO:0007669"/>
    <property type="project" value="InterPro"/>
</dbReference>
<dbReference type="GO" id="GO:0016592">
    <property type="term" value="C:mediator complex"/>
    <property type="evidence" value="ECO:0007669"/>
    <property type="project" value="InterPro"/>
</dbReference>
<dbReference type="GO" id="GO:0000978">
    <property type="term" value="F:RNA polymerase II cis-regulatory region sequence-specific DNA binding"/>
    <property type="evidence" value="ECO:0007669"/>
    <property type="project" value="TreeGrafter"/>
</dbReference>
<keyword evidence="12" id="KW-1185">Reference proteome</keyword>
<feature type="compositionally biased region" description="Polar residues" evidence="10">
    <location>
        <begin position="218"/>
        <end position="227"/>
    </location>
</feature>
<comment type="similarity">
    <text evidence="2 9">Belongs to the Mediator complex subunit 8 family.</text>
</comment>
<accession>M2N6W0</accession>
<gene>
    <name evidence="9" type="primary">MED8</name>
    <name evidence="11" type="ORF">BAUCODRAFT_550026</name>
</gene>
<dbReference type="GeneID" id="19115407"/>
<evidence type="ECO:0000256" key="6">
    <source>
        <dbReference type="ARBA" id="ARBA00023163"/>
    </source>
</evidence>
<dbReference type="RefSeq" id="XP_007678345.1">
    <property type="nucleotide sequence ID" value="XM_007680155.1"/>
</dbReference>
<dbReference type="OrthoDB" id="5329317at2759"/>
<dbReference type="KEGG" id="bcom:BAUCODRAFT_550026"/>
<evidence type="ECO:0000256" key="9">
    <source>
        <dbReference type="RuleBase" id="RU364144"/>
    </source>
</evidence>
<dbReference type="PANTHER" id="PTHR13074">
    <property type="entry name" value="MEDIATOR OF RNA POLYMERASE II TRANSCRIPTION SUBUNIT 8"/>
    <property type="match status" value="1"/>
</dbReference>
<comment type="function">
    <text evidence="9">Component of the Mediator complex, a coactivator involved in the regulated transcription of nearly all RNA polymerase II-dependent genes. Mediator functions as a bridge to convey information from gene-specific regulatory proteins to the basal RNA polymerase II transcription machinery. Mediator is recruited to promoters by direct interactions with regulatory proteins and serves as a scaffold for the assembly of a functional preinitiation complex with RNA polymerase II and the general transcription factors.</text>
</comment>
<dbReference type="Gene3D" id="6.10.250.2610">
    <property type="match status" value="1"/>
</dbReference>
<dbReference type="Pfam" id="PF10232">
    <property type="entry name" value="Med8"/>
    <property type="match status" value="1"/>
</dbReference>
<evidence type="ECO:0000256" key="8">
    <source>
        <dbReference type="ARBA" id="ARBA00031261"/>
    </source>
</evidence>
<evidence type="ECO:0000313" key="12">
    <source>
        <dbReference type="Proteomes" id="UP000011761"/>
    </source>
</evidence>
<keyword evidence="5 9" id="KW-0010">Activator</keyword>
<dbReference type="Gene3D" id="1.20.58.1710">
    <property type="match status" value="1"/>
</dbReference>
<organism evidence="11 12">
    <name type="scientific">Baudoinia panamericana (strain UAMH 10762)</name>
    <name type="common">Angels' share fungus</name>
    <name type="synonym">Baudoinia compniacensis (strain UAMH 10762)</name>
    <dbReference type="NCBI Taxonomy" id="717646"/>
    <lineage>
        <taxon>Eukaryota</taxon>
        <taxon>Fungi</taxon>
        <taxon>Dikarya</taxon>
        <taxon>Ascomycota</taxon>
        <taxon>Pezizomycotina</taxon>
        <taxon>Dothideomycetes</taxon>
        <taxon>Dothideomycetidae</taxon>
        <taxon>Mycosphaerellales</taxon>
        <taxon>Teratosphaeriaceae</taxon>
        <taxon>Baudoinia</taxon>
    </lineage>
</organism>
<dbReference type="eggNOG" id="ENOG502S8U1">
    <property type="taxonomic scope" value="Eukaryota"/>
</dbReference>
<evidence type="ECO:0000256" key="3">
    <source>
        <dbReference type="ARBA" id="ARBA00020637"/>
    </source>
</evidence>